<dbReference type="KEGG" id="nyu:D7D52_25900"/>
<keyword evidence="3" id="KW-1185">Reference proteome</keyword>
<reference evidence="2 3" key="1">
    <citation type="submission" date="2018-09" db="EMBL/GenBank/DDBJ databases">
        <title>Nocardia yunnanensis sp. nov., an actinomycete isolated from a soil sample.</title>
        <authorList>
            <person name="Zhang J."/>
        </authorList>
    </citation>
    <scope>NUCLEOTIDE SEQUENCE [LARGE SCALE GENOMIC DNA]</scope>
    <source>
        <strain evidence="2 3">CFHS0054</strain>
    </source>
</reference>
<name>A0A386ZH10_9NOCA</name>
<protein>
    <submittedName>
        <fullName evidence="2">Asp23/Gls24 family envelope stress response protein</fullName>
    </submittedName>
</protein>
<gene>
    <name evidence="2" type="ORF">D7D52_25900</name>
</gene>
<dbReference type="OrthoDB" id="4570226at2"/>
<sequence length="125" mass="12942">MTAPVSTELIVADAVVAGVAAWAAARVPGVKRVEPGLRGLVAGLSRAGRQLWSGYESASTDGVRVRNPDDGALGVRLEIAIGADRPAPDVGAAVQRAVIDTVFERLGVTVDEVTVTVIDIEPESR</sequence>
<accession>A0A386ZH10</accession>
<evidence type="ECO:0000313" key="3">
    <source>
        <dbReference type="Proteomes" id="UP000267164"/>
    </source>
</evidence>
<evidence type="ECO:0000313" key="2">
    <source>
        <dbReference type="EMBL" id="AYF76680.1"/>
    </source>
</evidence>
<evidence type="ECO:0000256" key="1">
    <source>
        <dbReference type="ARBA" id="ARBA00005721"/>
    </source>
</evidence>
<dbReference type="Proteomes" id="UP000267164">
    <property type="component" value="Chromosome"/>
</dbReference>
<dbReference type="InterPro" id="IPR005531">
    <property type="entry name" value="Asp23"/>
</dbReference>
<comment type="similarity">
    <text evidence="1">Belongs to the asp23 family.</text>
</comment>
<dbReference type="AlphaFoldDB" id="A0A386ZH10"/>
<proteinExistence type="inferred from homology"/>
<organism evidence="2 3">
    <name type="scientific">Nocardia yunnanensis</name>
    <dbReference type="NCBI Taxonomy" id="2382165"/>
    <lineage>
        <taxon>Bacteria</taxon>
        <taxon>Bacillati</taxon>
        <taxon>Actinomycetota</taxon>
        <taxon>Actinomycetes</taxon>
        <taxon>Mycobacteriales</taxon>
        <taxon>Nocardiaceae</taxon>
        <taxon>Nocardia</taxon>
    </lineage>
</organism>
<dbReference type="RefSeq" id="WP_120740419.1">
    <property type="nucleotide sequence ID" value="NZ_CP032568.1"/>
</dbReference>
<dbReference type="Pfam" id="PF03780">
    <property type="entry name" value="Asp23"/>
    <property type="match status" value="1"/>
</dbReference>
<dbReference type="EMBL" id="CP032568">
    <property type="protein sequence ID" value="AYF76680.1"/>
    <property type="molecule type" value="Genomic_DNA"/>
</dbReference>